<dbReference type="RefSeq" id="WP_245884635.1">
    <property type="nucleotide sequence ID" value="NZ_QGGL01000020.1"/>
</dbReference>
<name>A0A316D3Y1_9BACL</name>
<sequence length="228" mass="26851">MSSQLYLWHGSREMFKSQIELYVNTFSKKVFPLFSNIEQEADELSDNYFNCIMGGNGYDEVDPADVAQNAIDAGLEYYENLSLMKYNTIAMCIAMMYQFWEQQVRKFLFDEVSRYYHIEFKDFCSKGIRQIKSEFKAHDVDLENLQCWKKINELRLLCNVIKHGDGDSASELKNLNADFLLIDSFNRLELYNTTLLKAVLNIDESHLSEYGAYLINFWNELPERMYSK</sequence>
<evidence type="ECO:0000313" key="2">
    <source>
        <dbReference type="Proteomes" id="UP000245634"/>
    </source>
</evidence>
<accession>A0A316D3Y1</accession>
<organism evidence="1 2">
    <name type="scientific">Tumebacillus permanentifrigoris</name>
    <dbReference type="NCBI Taxonomy" id="378543"/>
    <lineage>
        <taxon>Bacteria</taxon>
        <taxon>Bacillati</taxon>
        <taxon>Bacillota</taxon>
        <taxon>Bacilli</taxon>
        <taxon>Bacillales</taxon>
        <taxon>Alicyclobacillaceae</taxon>
        <taxon>Tumebacillus</taxon>
    </lineage>
</organism>
<dbReference type="EMBL" id="QGGL01000020">
    <property type="protein sequence ID" value="PWK06241.1"/>
    <property type="molecule type" value="Genomic_DNA"/>
</dbReference>
<evidence type="ECO:0000313" key="1">
    <source>
        <dbReference type="EMBL" id="PWK06241.1"/>
    </source>
</evidence>
<reference evidence="1 2" key="1">
    <citation type="submission" date="2018-05" db="EMBL/GenBank/DDBJ databases">
        <title>Genomic Encyclopedia of Type Strains, Phase IV (KMG-IV): sequencing the most valuable type-strain genomes for metagenomic binning, comparative biology and taxonomic classification.</title>
        <authorList>
            <person name="Goeker M."/>
        </authorList>
    </citation>
    <scope>NUCLEOTIDE SEQUENCE [LARGE SCALE GENOMIC DNA]</scope>
    <source>
        <strain evidence="1 2">DSM 18773</strain>
    </source>
</reference>
<keyword evidence="2" id="KW-1185">Reference proteome</keyword>
<proteinExistence type="predicted"/>
<dbReference type="AlphaFoldDB" id="A0A316D3Y1"/>
<protein>
    <submittedName>
        <fullName evidence="1">Uncharacterized protein</fullName>
    </submittedName>
</protein>
<comment type="caution">
    <text evidence="1">The sequence shown here is derived from an EMBL/GenBank/DDBJ whole genome shotgun (WGS) entry which is preliminary data.</text>
</comment>
<gene>
    <name evidence="1" type="ORF">C7459_1202</name>
</gene>
<dbReference type="Proteomes" id="UP000245634">
    <property type="component" value="Unassembled WGS sequence"/>
</dbReference>